<evidence type="ECO:0000256" key="5">
    <source>
        <dbReference type="ARBA" id="ARBA00022764"/>
    </source>
</evidence>
<evidence type="ECO:0000256" key="6">
    <source>
        <dbReference type="ARBA" id="ARBA00022841"/>
    </source>
</evidence>
<reference evidence="9 10" key="1">
    <citation type="submission" date="2015-09" db="EMBL/GenBank/DDBJ databases">
        <authorList>
            <consortium name="Swine Surveillance"/>
        </authorList>
    </citation>
    <scope>NUCLEOTIDE SEQUENCE [LARGE SCALE GENOMIC DNA]</scope>
    <source>
        <strain evidence="9 10">CECT 8383</strain>
    </source>
</reference>
<dbReference type="AlphaFoldDB" id="A0A0P1GMX8"/>
<dbReference type="STRING" id="340021.TM5383_00999"/>
<dbReference type="Pfam" id="PF16822">
    <property type="entry name" value="ALGX"/>
    <property type="match status" value="1"/>
</dbReference>
<evidence type="ECO:0000256" key="4">
    <source>
        <dbReference type="ARBA" id="ARBA00022729"/>
    </source>
</evidence>
<evidence type="ECO:0000313" key="9">
    <source>
        <dbReference type="EMBL" id="CUH83798.1"/>
    </source>
</evidence>
<name>A0A0P1GMX8_9RHOB</name>
<sequence>MTFVTQFARRFPATFTAARHAAFGVGAAVTVAAAAAAAPYCDRLLDPQAMPEKYASLAPVYASADTGWIFASNQLRQSFKIKDKPKEMLEEILTTLEGQGVKVAILVAPPRPVVAGQGILRKTMGEAAADYDTAKALRSFQDMLADLRATGAIVPDLSALALGDPDLRRRFYFRRDTHWTPTGAAESAALLATQVSDAAPELVMAEGPSIVGWKGRIEERGSLADLVRKSCDIKLPVEKTPTAVFATPESVEQGLLGDSPAEGQSGKRIALVGTSFSDRYKRDHYRVADALAAAFGRDVDNYSVSGGGLHRGMQGFVKSGGLAGGDYDLLVWEFPYTQNLNSTKRLGAVLKALRAASQG</sequence>
<keyword evidence="6" id="KW-0016">Alginate biosynthesis</keyword>
<dbReference type="InterPro" id="IPR031811">
    <property type="entry name" value="ALGX/ALGJ_SGNH-like"/>
</dbReference>
<proteinExistence type="predicted"/>
<gene>
    <name evidence="9" type="ORF">TM5383_00999</name>
</gene>
<evidence type="ECO:0000256" key="1">
    <source>
        <dbReference type="ARBA" id="ARBA00004418"/>
    </source>
</evidence>
<dbReference type="UniPathway" id="UPA00286"/>
<keyword evidence="10" id="KW-1185">Reference proteome</keyword>
<keyword evidence="5" id="KW-0574">Periplasm</keyword>
<dbReference type="GO" id="GO:0042121">
    <property type="term" value="P:alginic acid biosynthetic process"/>
    <property type="evidence" value="ECO:0007669"/>
    <property type="project" value="UniProtKB-UniPathway"/>
</dbReference>
<dbReference type="RefSeq" id="WP_058317931.1">
    <property type="nucleotide sequence ID" value="NZ_CYSF01000006.1"/>
</dbReference>
<feature type="signal peptide" evidence="7">
    <location>
        <begin position="1"/>
        <end position="27"/>
    </location>
</feature>
<keyword evidence="3" id="KW-0808">Transferase</keyword>
<dbReference type="GO" id="GO:0016740">
    <property type="term" value="F:transferase activity"/>
    <property type="evidence" value="ECO:0007669"/>
    <property type="project" value="UniProtKB-KW"/>
</dbReference>
<comment type="subcellular location">
    <subcellularLocation>
        <location evidence="1">Periplasm</location>
    </subcellularLocation>
</comment>
<organism evidence="9 10">
    <name type="scientific">Thalassovita mediterranea</name>
    <dbReference type="NCBI Taxonomy" id="340021"/>
    <lineage>
        <taxon>Bacteria</taxon>
        <taxon>Pseudomonadati</taxon>
        <taxon>Pseudomonadota</taxon>
        <taxon>Alphaproteobacteria</taxon>
        <taxon>Rhodobacterales</taxon>
        <taxon>Roseobacteraceae</taxon>
        <taxon>Thalassovita</taxon>
    </lineage>
</organism>
<evidence type="ECO:0000256" key="2">
    <source>
        <dbReference type="ARBA" id="ARBA00005182"/>
    </source>
</evidence>
<keyword evidence="4 7" id="KW-0732">Signal</keyword>
<dbReference type="GO" id="GO:0042597">
    <property type="term" value="C:periplasmic space"/>
    <property type="evidence" value="ECO:0007669"/>
    <property type="project" value="UniProtKB-SubCell"/>
</dbReference>
<evidence type="ECO:0000256" key="7">
    <source>
        <dbReference type="SAM" id="SignalP"/>
    </source>
</evidence>
<dbReference type="EMBL" id="CYSF01000006">
    <property type="protein sequence ID" value="CUH83798.1"/>
    <property type="molecule type" value="Genomic_DNA"/>
</dbReference>
<protein>
    <recommendedName>
        <fullName evidence="8">AlgX/AlgJ SGNH hydrolase-like domain-containing protein</fullName>
    </recommendedName>
</protein>
<comment type="pathway">
    <text evidence="2">Glycan biosynthesis; alginate biosynthesis.</text>
</comment>
<evidence type="ECO:0000259" key="8">
    <source>
        <dbReference type="Pfam" id="PF16822"/>
    </source>
</evidence>
<accession>A0A0P1GMX8</accession>
<dbReference type="Proteomes" id="UP000051681">
    <property type="component" value="Unassembled WGS sequence"/>
</dbReference>
<evidence type="ECO:0000313" key="10">
    <source>
        <dbReference type="Proteomes" id="UP000051681"/>
    </source>
</evidence>
<feature type="chain" id="PRO_5006063603" description="AlgX/AlgJ SGNH hydrolase-like domain-containing protein" evidence="7">
    <location>
        <begin position="28"/>
        <end position="359"/>
    </location>
</feature>
<feature type="domain" description="AlgX/AlgJ SGNH hydrolase-like" evidence="8">
    <location>
        <begin position="66"/>
        <end position="335"/>
    </location>
</feature>
<evidence type="ECO:0000256" key="3">
    <source>
        <dbReference type="ARBA" id="ARBA00022679"/>
    </source>
</evidence>